<evidence type="ECO:0000259" key="2">
    <source>
        <dbReference type="PROSITE" id="PS50086"/>
    </source>
</evidence>
<comment type="caution">
    <text evidence="3">The sequence shown here is derived from an EMBL/GenBank/DDBJ whole genome shotgun (WGS) entry which is preliminary data.</text>
</comment>
<dbReference type="Proteomes" id="UP000282582">
    <property type="component" value="Unassembled WGS sequence"/>
</dbReference>
<dbReference type="GO" id="GO:0031267">
    <property type="term" value="F:small GTPase binding"/>
    <property type="evidence" value="ECO:0007669"/>
    <property type="project" value="TreeGrafter"/>
</dbReference>
<feature type="compositionally biased region" description="Polar residues" evidence="1">
    <location>
        <begin position="1"/>
        <end position="11"/>
    </location>
</feature>
<dbReference type="InterPro" id="IPR000195">
    <property type="entry name" value="Rab-GAP-TBC_dom"/>
</dbReference>
<reference evidence="3 4" key="1">
    <citation type="journal article" date="2018" name="BMC Genomics">
        <title>Genomic evidence for intraspecific hybridization in a clonal and extremely halotolerant yeast.</title>
        <authorList>
            <person name="Gostincar C."/>
            <person name="Stajich J.E."/>
            <person name="Zupancic J."/>
            <person name="Zalar P."/>
            <person name="Gunde-Cimerman N."/>
        </authorList>
    </citation>
    <scope>NUCLEOTIDE SEQUENCE [LARGE SCALE GENOMIC DNA]</scope>
    <source>
        <strain evidence="3 4">EXF-6654</strain>
    </source>
</reference>
<dbReference type="Pfam" id="PF00566">
    <property type="entry name" value="RabGAP-TBC"/>
    <property type="match status" value="1"/>
</dbReference>
<feature type="compositionally biased region" description="Low complexity" evidence="1">
    <location>
        <begin position="213"/>
        <end position="227"/>
    </location>
</feature>
<feature type="compositionally biased region" description="Low complexity" evidence="1">
    <location>
        <begin position="12"/>
        <end position="24"/>
    </location>
</feature>
<name>A0A3M6ZK46_HORWE</name>
<gene>
    <name evidence="3" type="ORF">D0868_00823</name>
</gene>
<feature type="domain" description="Rab-GAP TBC" evidence="2">
    <location>
        <begin position="350"/>
        <end position="541"/>
    </location>
</feature>
<feature type="region of interest" description="Disordered" evidence="1">
    <location>
        <begin position="194"/>
        <end position="293"/>
    </location>
</feature>
<protein>
    <recommendedName>
        <fullName evidence="2">Rab-GAP TBC domain-containing protein</fullName>
    </recommendedName>
</protein>
<dbReference type="AlphaFoldDB" id="A0A3M6ZK46"/>
<dbReference type="Gene3D" id="1.10.472.80">
    <property type="entry name" value="Ypt/Rab-GAP domain of gyp1p, domain 3"/>
    <property type="match status" value="1"/>
</dbReference>
<evidence type="ECO:0000313" key="4">
    <source>
        <dbReference type="Proteomes" id="UP000282582"/>
    </source>
</evidence>
<feature type="region of interest" description="Disordered" evidence="1">
    <location>
        <begin position="1"/>
        <end position="70"/>
    </location>
</feature>
<dbReference type="SMART" id="SM00164">
    <property type="entry name" value="TBC"/>
    <property type="match status" value="1"/>
</dbReference>
<dbReference type="InterPro" id="IPR050302">
    <property type="entry name" value="Rab_GAP_TBC_domain"/>
</dbReference>
<accession>A0A3M6ZK46</accession>
<dbReference type="PANTHER" id="PTHR47219:SF20">
    <property type="entry name" value="TBC1 DOMAIN FAMILY MEMBER 2B"/>
    <property type="match status" value="1"/>
</dbReference>
<organism evidence="3 4">
    <name type="scientific">Hortaea werneckii</name>
    <name type="common">Black yeast</name>
    <name type="synonym">Cladosporium werneckii</name>
    <dbReference type="NCBI Taxonomy" id="91943"/>
    <lineage>
        <taxon>Eukaryota</taxon>
        <taxon>Fungi</taxon>
        <taxon>Dikarya</taxon>
        <taxon>Ascomycota</taxon>
        <taxon>Pezizomycotina</taxon>
        <taxon>Dothideomycetes</taxon>
        <taxon>Dothideomycetidae</taxon>
        <taxon>Mycosphaerellales</taxon>
        <taxon>Teratosphaeriaceae</taxon>
        <taxon>Hortaea</taxon>
    </lineage>
</organism>
<evidence type="ECO:0000313" key="3">
    <source>
        <dbReference type="EMBL" id="RMY15550.1"/>
    </source>
</evidence>
<feature type="compositionally biased region" description="Basic and acidic residues" evidence="1">
    <location>
        <begin position="260"/>
        <end position="281"/>
    </location>
</feature>
<dbReference type="PROSITE" id="PS50086">
    <property type="entry name" value="TBC_RABGAP"/>
    <property type="match status" value="1"/>
</dbReference>
<dbReference type="VEuPathDB" id="FungiDB:BTJ68_03511"/>
<sequence>MGDLSQKSNAQALLASDDTSSLTSFPDPSTGSVPERPSSPDLNGLLDRSGPTIFDQQPSETTTDAHTLSSAPPHVLQSVIDHQGAVFLVRRLSTLLAERDAHITALTRLAEEYKIPQESIAATTCRVKQAEQTRLALVTAADEEHVARMPPVSGISGNLFPATCWVKKKADRYQQEADASRLPADAVETSGGTVKGITRLFGGGTVRRREGSRVSPGSSRSTSRVPPASRQDRPQSIDTTSIKSTDSGGWAAALFSSSNKRHDSRTTKEPVELATQHDKDQLPPTLSKRPADPQDAAWNKFLMKLAVSRSQSGNSDQANGIGLVGASHFGQEGKLGEQKMKTLTQLVIGGIPMTLRHNLWMELSNTEALMEPGTYSYYLSLREDVDQSEIDAIAKDVPRTLTSVHQYYANQGDKRLKEVLVAFVSKYESLGYTQGLNTIAGYLCLAIPEDEHAFWMLCNMVDNFFPDDYFSRENSLIGPLADSVVLRSYVKELMPQLAKRMDELDIPHDHTVPLSWFFTAFSSALPENVLMRVWDIWLCLPGQKSFLFHVALAILMQNASGLIECEDEGEYWSYMDTRCKLNGDAEWVNDLMKQAFMLRKKVDGIDERRTLETKVLRKKRASTEALFSPDE</sequence>
<dbReference type="EMBL" id="QWIK01000032">
    <property type="protein sequence ID" value="RMY15550.1"/>
    <property type="molecule type" value="Genomic_DNA"/>
</dbReference>
<evidence type="ECO:0000256" key="1">
    <source>
        <dbReference type="SAM" id="MobiDB-lite"/>
    </source>
</evidence>
<feature type="compositionally biased region" description="Polar residues" evidence="1">
    <location>
        <begin position="54"/>
        <end position="70"/>
    </location>
</feature>
<proteinExistence type="predicted"/>
<dbReference type="GO" id="GO:0005096">
    <property type="term" value="F:GTPase activator activity"/>
    <property type="evidence" value="ECO:0007669"/>
    <property type="project" value="TreeGrafter"/>
</dbReference>
<dbReference type="PANTHER" id="PTHR47219">
    <property type="entry name" value="RAB GTPASE-ACTIVATING PROTEIN 1-LIKE"/>
    <property type="match status" value="1"/>
</dbReference>
<feature type="compositionally biased region" description="Low complexity" evidence="1">
    <location>
        <begin position="236"/>
        <end position="247"/>
    </location>
</feature>
<dbReference type="SUPFAM" id="SSF47923">
    <property type="entry name" value="Ypt/Rab-GAP domain of gyp1p"/>
    <property type="match status" value="2"/>
</dbReference>
<dbReference type="Gene3D" id="1.10.8.270">
    <property type="entry name" value="putative rabgap domain of human tbc1 domain family member 14 like domains"/>
    <property type="match status" value="1"/>
</dbReference>
<dbReference type="InterPro" id="IPR035969">
    <property type="entry name" value="Rab-GAP_TBC_sf"/>
</dbReference>